<evidence type="ECO:0000313" key="8">
    <source>
        <dbReference type="Proteomes" id="UP000233551"/>
    </source>
</evidence>
<evidence type="ECO:0000256" key="3">
    <source>
        <dbReference type="ARBA" id="ARBA00022448"/>
    </source>
</evidence>
<evidence type="ECO:0000256" key="4">
    <source>
        <dbReference type="ARBA" id="ARBA00022692"/>
    </source>
</evidence>
<dbReference type="Pfam" id="PF03169">
    <property type="entry name" value="OPT"/>
    <property type="match status" value="1"/>
</dbReference>
<comment type="similarity">
    <text evidence="2">Belongs to the YSL (TC 2.A.67.2) family.</text>
</comment>
<evidence type="ECO:0000313" key="7">
    <source>
        <dbReference type="EMBL" id="PKI35805.1"/>
    </source>
</evidence>
<gene>
    <name evidence="7" type="ORF">CRG98_043840</name>
</gene>
<evidence type="ECO:0000256" key="2">
    <source>
        <dbReference type="ARBA" id="ARBA00010276"/>
    </source>
</evidence>
<dbReference type="AlphaFoldDB" id="A0A2I0HVT2"/>
<accession>A0A2I0HVT2</accession>
<dbReference type="STRING" id="22663.A0A2I0HVT2"/>
<keyword evidence="4" id="KW-0812">Transmembrane</keyword>
<dbReference type="GO" id="GO:0016020">
    <property type="term" value="C:membrane"/>
    <property type="evidence" value="ECO:0007669"/>
    <property type="project" value="UniProtKB-SubCell"/>
</dbReference>
<proteinExistence type="inferred from homology"/>
<dbReference type="InterPro" id="IPR004813">
    <property type="entry name" value="OPT"/>
</dbReference>
<evidence type="ECO:0000256" key="1">
    <source>
        <dbReference type="ARBA" id="ARBA00004141"/>
    </source>
</evidence>
<evidence type="ECO:0000256" key="5">
    <source>
        <dbReference type="ARBA" id="ARBA00022989"/>
    </source>
</evidence>
<reference evidence="7 8" key="1">
    <citation type="submission" date="2017-11" db="EMBL/GenBank/DDBJ databases">
        <title>De-novo sequencing of pomegranate (Punica granatum L.) genome.</title>
        <authorList>
            <person name="Akparov Z."/>
            <person name="Amiraslanov A."/>
            <person name="Hajiyeva S."/>
            <person name="Abbasov M."/>
            <person name="Kaur K."/>
            <person name="Hamwieh A."/>
            <person name="Solovyev V."/>
            <person name="Salamov A."/>
            <person name="Braich B."/>
            <person name="Kosarev P."/>
            <person name="Mahmoud A."/>
            <person name="Hajiyev E."/>
            <person name="Babayeva S."/>
            <person name="Izzatullayeva V."/>
            <person name="Mammadov A."/>
            <person name="Mammadov A."/>
            <person name="Sharifova S."/>
            <person name="Ojaghi J."/>
            <person name="Eynullazada K."/>
            <person name="Bayramov B."/>
            <person name="Abdulazimova A."/>
            <person name="Shahmuradov I."/>
        </authorList>
    </citation>
    <scope>NUCLEOTIDE SEQUENCE [LARGE SCALE GENOMIC DNA]</scope>
    <source>
        <strain evidence="8">cv. AG2017</strain>
        <tissue evidence="7">Leaf</tissue>
    </source>
</reference>
<keyword evidence="8" id="KW-1185">Reference proteome</keyword>
<dbReference type="PANTHER" id="PTHR31645">
    <property type="entry name" value="OLIGOPEPTIDE TRANSPORTER YGL114W-RELATED"/>
    <property type="match status" value="1"/>
</dbReference>
<dbReference type="InterPro" id="IPR045035">
    <property type="entry name" value="YSL-like"/>
</dbReference>
<comment type="subcellular location">
    <subcellularLocation>
        <location evidence="1">Membrane</location>
        <topology evidence="1">Multi-pass membrane protein</topology>
    </subcellularLocation>
</comment>
<keyword evidence="3" id="KW-0813">Transport</keyword>
<dbReference type="EMBL" id="PGOL01005218">
    <property type="protein sequence ID" value="PKI35805.1"/>
    <property type="molecule type" value="Genomic_DNA"/>
</dbReference>
<name>A0A2I0HVT2_PUNGR</name>
<dbReference type="PANTHER" id="PTHR31645:SF76">
    <property type="entry name" value="METAL-NICOTIANAMINE TRANSPORTER YSL8-RELATED"/>
    <property type="match status" value="1"/>
</dbReference>
<comment type="caution">
    <text evidence="7">The sequence shown here is derived from an EMBL/GenBank/DDBJ whole genome shotgun (WGS) entry which is preliminary data.</text>
</comment>
<protein>
    <submittedName>
        <fullName evidence="7">Uncharacterized protein</fullName>
    </submittedName>
</protein>
<sequence>MLIRPSRVPVCYINSWRKSPIGEDIVEKPNWKRVRQLGKLGAISFTWSIFKWIFSQQASCGLPVFGLKAYDLTFFFDFSAIYIGAGMLTPHIINVYVLLGGILSWELTWPLIEAKRGGLVLLGFSLKQLARAASVQEFIVCVCGGDDMKLLADSGDYPITMPPSLLTSPAELIVFIPIRMILGYGMCNFLKVLIRSLIGLCTGNSKKRTSLLLFPLPPRQLPSTLLLISSRTLGLGAPPSTTRGGPNSL</sequence>
<keyword evidence="5" id="KW-1133">Transmembrane helix</keyword>
<evidence type="ECO:0000256" key="6">
    <source>
        <dbReference type="ARBA" id="ARBA00023136"/>
    </source>
</evidence>
<dbReference type="GO" id="GO:0035673">
    <property type="term" value="F:oligopeptide transmembrane transporter activity"/>
    <property type="evidence" value="ECO:0007669"/>
    <property type="project" value="InterPro"/>
</dbReference>
<organism evidence="7 8">
    <name type="scientific">Punica granatum</name>
    <name type="common">Pomegranate</name>
    <dbReference type="NCBI Taxonomy" id="22663"/>
    <lineage>
        <taxon>Eukaryota</taxon>
        <taxon>Viridiplantae</taxon>
        <taxon>Streptophyta</taxon>
        <taxon>Embryophyta</taxon>
        <taxon>Tracheophyta</taxon>
        <taxon>Spermatophyta</taxon>
        <taxon>Magnoliopsida</taxon>
        <taxon>eudicotyledons</taxon>
        <taxon>Gunneridae</taxon>
        <taxon>Pentapetalae</taxon>
        <taxon>rosids</taxon>
        <taxon>malvids</taxon>
        <taxon>Myrtales</taxon>
        <taxon>Lythraceae</taxon>
        <taxon>Punica</taxon>
    </lineage>
</organism>
<keyword evidence="6" id="KW-0472">Membrane</keyword>
<dbReference type="Proteomes" id="UP000233551">
    <property type="component" value="Unassembled WGS sequence"/>
</dbReference>